<evidence type="ECO:0000313" key="2">
    <source>
        <dbReference type="Proteomes" id="UP000593568"/>
    </source>
</evidence>
<reference evidence="1 2" key="1">
    <citation type="journal article" date="2019" name="Genome Biol. Evol.">
        <title>Insights into the evolution of the New World diploid cottons (Gossypium, subgenus Houzingenia) based on genome sequencing.</title>
        <authorList>
            <person name="Grover C.E."/>
            <person name="Arick M.A. 2nd"/>
            <person name="Thrash A."/>
            <person name="Conover J.L."/>
            <person name="Sanders W.S."/>
            <person name="Peterson D.G."/>
            <person name="Frelichowski J.E."/>
            <person name="Scheffler J.A."/>
            <person name="Scheffler B.E."/>
            <person name="Wendel J.F."/>
        </authorList>
    </citation>
    <scope>NUCLEOTIDE SEQUENCE [LARGE SCALE GENOMIC DNA]</scope>
    <source>
        <strain evidence="1">8</strain>
        <tissue evidence="1">Leaf</tissue>
    </source>
</reference>
<organism evidence="1 2">
    <name type="scientific">Gossypium trilobum</name>
    <dbReference type="NCBI Taxonomy" id="34281"/>
    <lineage>
        <taxon>Eukaryota</taxon>
        <taxon>Viridiplantae</taxon>
        <taxon>Streptophyta</taxon>
        <taxon>Embryophyta</taxon>
        <taxon>Tracheophyta</taxon>
        <taxon>Spermatophyta</taxon>
        <taxon>Magnoliopsida</taxon>
        <taxon>eudicotyledons</taxon>
        <taxon>Gunneridae</taxon>
        <taxon>Pentapetalae</taxon>
        <taxon>rosids</taxon>
        <taxon>malvids</taxon>
        <taxon>Malvales</taxon>
        <taxon>Malvaceae</taxon>
        <taxon>Malvoideae</taxon>
        <taxon>Gossypium</taxon>
    </lineage>
</organism>
<proteinExistence type="predicted"/>
<dbReference type="AlphaFoldDB" id="A0A7J9EI55"/>
<name>A0A7J9EI55_9ROSI</name>
<comment type="caution">
    <text evidence="1">The sequence shown here is derived from an EMBL/GenBank/DDBJ whole genome shotgun (WGS) entry which is preliminary data.</text>
</comment>
<evidence type="ECO:0000313" key="1">
    <source>
        <dbReference type="EMBL" id="MBA0772710.1"/>
    </source>
</evidence>
<accession>A0A7J9EI55</accession>
<sequence>MVERTVGSSKLGLVCRCQRERIDPWCLMHNLLFDVDKSINQLVNATFLMVDVRYGSSFGYC</sequence>
<protein>
    <submittedName>
        <fullName evidence="1">Uncharacterized protein</fullName>
    </submittedName>
</protein>
<gene>
    <name evidence="1" type="ORF">Gotri_008043</name>
</gene>
<dbReference type="EMBL" id="JABEZW010000008">
    <property type="protein sequence ID" value="MBA0772710.1"/>
    <property type="molecule type" value="Genomic_DNA"/>
</dbReference>
<keyword evidence="2" id="KW-1185">Reference proteome</keyword>
<feature type="non-terminal residue" evidence="1">
    <location>
        <position position="1"/>
    </location>
</feature>
<dbReference type="Proteomes" id="UP000593568">
    <property type="component" value="Unassembled WGS sequence"/>
</dbReference>